<sequence>MRTTLLLLVLATVMSACSTSGGSAKEGGGESVDAVETATTERAQEAIPLVSEALGATAVKAQGQWQSCMAISWRYEAFATITAGEGETAAQLDQVRAALVDAGYDDATKVDGHVAVAQDDTTVDVQPSPARGQGAWTVSVQSSCADYDGDDLERVENDEGRPLEGV</sequence>
<accession>A0A4Q2SFF4</accession>
<evidence type="ECO:0000256" key="2">
    <source>
        <dbReference type="SAM" id="SignalP"/>
    </source>
</evidence>
<dbReference type="Proteomes" id="UP000291101">
    <property type="component" value="Unassembled WGS sequence"/>
</dbReference>
<comment type="caution">
    <text evidence="3">The sequence shown here is derived from an EMBL/GenBank/DDBJ whole genome shotgun (WGS) entry which is preliminary data.</text>
</comment>
<gene>
    <name evidence="3" type="ORF">EUA94_21270</name>
</gene>
<proteinExistence type="predicted"/>
<name>A0A4Q2SFF4_9ACTN</name>
<dbReference type="EMBL" id="SDWV01000033">
    <property type="protein sequence ID" value="RYC03852.1"/>
    <property type="molecule type" value="Genomic_DNA"/>
</dbReference>
<keyword evidence="4" id="KW-1185">Reference proteome</keyword>
<feature type="region of interest" description="Disordered" evidence="1">
    <location>
        <begin position="147"/>
        <end position="166"/>
    </location>
</feature>
<dbReference type="OrthoDB" id="3785194at2"/>
<evidence type="ECO:0000256" key="1">
    <source>
        <dbReference type="SAM" id="MobiDB-lite"/>
    </source>
</evidence>
<organism evidence="3 4">
    <name type="scientific">Nocardioides zhouii</name>
    <dbReference type="NCBI Taxonomy" id="1168729"/>
    <lineage>
        <taxon>Bacteria</taxon>
        <taxon>Bacillati</taxon>
        <taxon>Actinomycetota</taxon>
        <taxon>Actinomycetes</taxon>
        <taxon>Propionibacteriales</taxon>
        <taxon>Nocardioidaceae</taxon>
        <taxon>Nocardioides</taxon>
    </lineage>
</organism>
<dbReference type="AlphaFoldDB" id="A0A4Q2SFF4"/>
<dbReference type="RefSeq" id="WP_129428925.1">
    <property type="nucleotide sequence ID" value="NZ_SDWV01000033.1"/>
</dbReference>
<reference evidence="3 4" key="1">
    <citation type="submission" date="2019-01" db="EMBL/GenBank/DDBJ databases">
        <title>Novel species of Nocardioides.</title>
        <authorList>
            <person name="Liu Q."/>
            <person name="X Y.-H."/>
        </authorList>
    </citation>
    <scope>NUCLEOTIDE SEQUENCE [LARGE SCALE GENOMIC DNA]</scope>
    <source>
        <strain evidence="3 4">HLT2-9</strain>
    </source>
</reference>
<feature type="signal peptide" evidence="2">
    <location>
        <begin position="1"/>
        <end position="24"/>
    </location>
</feature>
<feature type="chain" id="PRO_5020632109" description="Lipoprotein" evidence="2">
    <location>
        <begin position="25"/>
        <end position="166"/>
    </location>
</feature>
<keyword evidence="2" id="KW-0732">Signal</keyword>
<evidence type="ECO:0000313" key="3">
    <source>
        <dbReference type="EMBL" id="RYC03852.1"/>
    </source>
</evidence>
<protein>
    <recommendedName>
        <fullName evidence="5">Lipoprotein</fullName>
    </recommendedName>
</protein>
<evidence type="ECO:0000313" key="4">
    <source>
        <dbReference type="Proteomes" id="UP000291101"/>
    </source>
</evidence>
<dbReference type="PROSITE" id="PS51257">
    <property type="entry name" value="PROKAR_LIPOPROTEIN"/>
    <property type="match status" value="1"/>
</dbReference>
<feature type="compositionally biased region" description="Basic and acidic residues" evidence="1">
    <location>
        <begin position="152"/>
        <end position="166"/>
    </location>
</feature>
<evidence type="ECO:0008006" key="5">
    <source>
        <dbReference type="Google" id="ProtNLM"/>
    </source>
</evidence>